<protein>
    <recommendedName>
        <fullName evidence="3">Heparinase II/III-like C-terminal domain-containing protein</fullName>
    </recommendedName>
</protein>
<dbReference type="AlphaFoldDB" id="A0A147ETK3"/>
<evidence type="ECO:0000259" key="3">
    <source>
        <dbReference type="Pfam" id="PF07940"/>
    </source>
</evidence>
<dbReference type="InterPro" id="IPR012480">
    <property type="entry name" value="Hepar_II_III_C"/>
</dbReference>
<dbReference type="Gene3D" id="2.70.98.70">
    <property type="match status" value="1"/>
</dbReference>
<reference evidence="4 5" key="1">
    <citation type="journal article" date="2016" name="Front. Microbiol.">
        <title>Genomic Resource of Rice Seed Associated Bacteria.</title>
        <authorList>
            <person name="Midha S."/>
            <person name="Bansal K."/>
            <person name="Sharma S."/>
            <person name="Kumar N."/>
            <person name="Patil P.P."/>
            <person name="Chaudhry V."/>
            <person name="Patil P.B."/>
        </authorList>
    </citation>
    <scope>NUCLEOTIDE SEQUENCE [LARGE SCALE GENOMIC DNA]</scope>
    <source>
        <strain evidence="4 5">NS220</strain>
    </source>
</reference>
<comment type="caution">
    <text evidence="4">The sequence shown here is derived from an EMBL/GenBank/DDBJ whole genome shotgun (WGS) entry which is preliminary data.</text>
</comment>
<feature type="domain" description="Heparinase II/III-like C-terminal" evidence="3">
    <location>
        <begin position="378"/>
        <end position="553"/>
    </location>
</feature>
<name>A0A147ETK3_MICTE</name>
<dbReference type="Proteomes" id="UP000075025">
    <property type="component" value="Unassembled WGS sequence"/>
</dbReference>
<dbReference type="InterPro" id="IPR008929">
    <property type="entry name" value="Chondroitin_lyas"/>
</dbReference>
<dbReference type="SUPFAM" id="SSF48230">
    <property type="entry name" value="Chondroitin AC/alginate lyase"/>
    <property type="match status" value="1"/>
</dbReference>
<evidence type="ECO:0000256" key="1">
    <source>
        <dbReference type="ARBA" id="ARBA00004196"/>
    </source>
</evidence>
<proteinExistence type="predicted"/>
<dbReference type="PATRIC" id="fig|2033.6.peg.770"/>
<comment type="subcellular location">
    <subcellularLocation>
        <location evidence="1">Cell envelope</location>
    </subcellularLocation>
</comment>
<accession>A0A147ETK3</accession>
<gene>
    <name evidence="4" type="ORF">NS220_16100</name>
</gene>
<dbReference type="GO" id="GO:0030313">
    <property type="term" value="C:cell envelope"/>
    <property type="evidence" value="ECO:0007669"/>
    <property type="project" value="UniProtKB-SubCell"/>
</dbReference>
<dbReference type="Gene3D" id="1.50.10.100">
    <property type="entry name" value="Chondroitin AC/alginate lyase"/>
    <property type="match status" value="1"/>
</dbReference>
<evidence type="ECO:0000256" key="2">
    <source>
        <dbReference type="SAM" id="MobiDB-lite"/>
    </source>
</evidence>
<dbReference type="Pfam" id="PF07940">
    <property type="entry name" value="Hepar_II_III_C"/>
    <property type="match status" value="1"/>
</dbReference>
<feature type="compositionally biased region" description="Basic and acidic residues" evidence="2">
    <location>
        <begin position="33"/>
        <end position="44"/>
    </location>
</feature>
<feature type="region of interest" description="Disordered" evidence="2">
    <location>
        <begin position="19"/>
        <end position="44"/>
    </location>
</feature>
<sequence length="603" mass="65395">MWDPHSGSADRVGLEDVVSRARAERSTPWPHPRASDAARVHRDGDRTGWEDAAFERQRRLSRATIAAAVTLDDAWIDEVVDGVVLLCEQSSWCWPAHDDTHRVHGAVLATVTDPFVDLGAGEVVAQLAWIDHLLGAQLDARAPGVRERIRHEARVRVFEPFQRRRDWHWIGLDGDVHNWNPWIHGNVIVAALRLLDTADETAERDRVIALAVEGLDRYVAALPADGAIDEGYAYWWNGAARALEVLDVLAHATAGSADATAVTALRETVGFPHRSHLGGDWFVNHADGQARPPADQAWHALHRAARRHGDTAAAAFAASHRHPGAPAATEREGLGRLLRALTDPAWVAASPAPPPLPRDVWLASTEVFLARERAGSSDGLTLVAKGGHNGEHHNHNDVGSFLVAVEGIPVIVDAGRPTYTAATFGPERYDIWTMQSAWHNVPVVRGTGQPAGTDAAARDAAVDVADHASTFTVELAGAYPDAGLASWRRRARLDRAAGRVEVDDSWTFADGAPTGDDTRLHLLLAGEVHLETGGARVIPRGGARAVRLRWPSDVAASAEVRDLDDPMLTEVWGGRLTRLALPLASRTQLQVTVELDTPIEDPQ</sequence>
<dbReference type="GO" id="GO:0016829">
    <property type="term" value="F:lyase activity"/>
    <property type="evidence" value="ECO:0007669"/>
    <property type="project" value="InterPro"/>
</dbReference>
<organism evidence="4 5">
    <name type="scientific">Microbacterium testaceum</name>
    <name type="common">Aureobacterium testaceum</name>
    <name type="synonym">Brevibacterium testaceum</name>
    <dbReference type="NCBI Taxonomy" id="2033"/>
    <lineage>
        <taxon>Bacteria</taxon>
        <taxon>Bacillati</taxon>
        <taxon>Actinomycetota</taxon>
        <taxon>Actinomycetes</taxon>
        <taxon>Micrococcales</taxon>
        <taxon>Microbacteriaceae</taxon>
        <taxon>Microbacterium</taxon>
    </lineage>
</organism>
<dbReference type="EMBL" id="LDRT01000137">
    <property type="protein sequence ID" value="KTR89039.1"/>
    <property type="molecule type" value="Genomic_DNA"/>
</dbReference>
<evidence type="ECO:0000313" key="5">
    <source>
        <dbReference type="Proteomes" id="UP000075025"/>
    </source>
</evidence>
<evidence type="ECO:0000313" key="4">
    <source>
        <dbReference type="EMBL" id="KTR89039.1"/>
    </source>
</evidence>